<evidence type="ECO:0000256" key="3">
    <source>
        <dbReference type="ARBA" id="ARBA00022670"/>
    </source>
</evidence>
<keyword evidence="3" id="KW-0645">Protease</keyword>
<keyword evidence="11" id="KW-1185">Reference proteome</keyword>
<evidence type="ECO:0000256" key="5">
    <source>
        <dbReference type="ARBA" id="ARBA00022833"/>
    </source>
</evidence>
<name>A0ABN3V3J2_9PSEU</name>
<comment type="similarity">
    <text evidence="2 7">Belongs to the peptidase M14 family.</text>
</comment>
<evidence type="ECO:0000256" key="7">
    <source>
        <dbReference type="PROSITE-ProRule" id="PRU01379"/>
    </source>
</evidence>
<proteinExistence type="inferred from homology"/>
<dbReference type="PANTHER" id="PTHR11705">
    <property type="entry name" value="PROTEASE FAMILY M14 CARBOXYPEPTIDASE A,B"/>
    <property type="match status" value="1"/>
</dbReference>
<evidence type="ECO:0000256" key="6">
    <source>
        <dbReference type="ARBA" id="ARBA00023049"/>
    </source>
</evidence>
<feature type="chain" id="PRO_5046930217" evidence="8">
    <location>
        <begin position="26"/>
        <end position="417"/>
    </location>
</feature>
<sequence>MFRRFRWVAVVALCALVTASEPALAQEAPTTGFEDSQGERWTTPEEEARFLAEVDRAQPDVSVQGIGTTAQGRPLNLVRVGSGRPTVLLVCAQHGDEPSGREACLSAVRDLGYSQNREVRKFLRSTTVLVVPNVNPDGLVANTRENSDGVDINRDHLALVSPEARAVAAVIRDHRPALVHDLHEYTAEPPYYDKDLLALWPRNLNVGGGVHDGSRLLSEEYVRPEAEEAGYSSGVYGIWTDPQTGEPIKQVAGDGQERILRNTAGVKHAVGLLVEARVEPLAEDDPAANNRRRVDSQRVALQATMRMVSERREQIERATTDARLAGLRGDGPIYFGGADNEPPAPEDVDENPPCAYRLTDAQFAQIGDELDLHGVRSAPEAGGTRLVPMRQEERALAALLLDSRATHRIADAEPVRC</sequence>
<reference evidence="10 11" key="1">
    <citation type="journal article" date="2019" name="Int. J. Syst. Evol. Microbiol.">
        <title>The Global Catalogue of Microorganisms (GCM) 10K type strain sequencing project: providing services to taxonomists for standard genome sequencing and annotation.</title>
        <authorList>
            <consortium name="The Broad Institute Genomics Platform"/>
            <consortium name="The Broad Institute Genome Sequencing Center for Infectious Disease"/>
            <person name="Wu L."/>
            <person name="Ma J."/>
        </authorList>
    </citation>
    <scope>NUCLEOTIDE SEQUENCE [LARGE SCALE GENOMIC DNA]</scope>
    <source>
        <strain evidence="10 11">JCM 9383</strain>
    </source>
</reference>
<dbReference type="SMART" id="SM00631">
    <property type="entry name" value="Zn_pept"/>
    <property type="match status" value="1"/>
</dbReference>
<dbReference type="PANTHER" id="PTHR11705:SF143">
    <property type="entry name" value="SLL0236 PROTEIN"/>
    <property type="match status" value="1"/>
</dbReference>
<dbReference type="Gene3D" id="3.40.630.10">
    <property type="entry name" value="Zn peptidases"/>
    <property type="match status" value="1"/>
</dbReference>
<dbReference type="PROSITE" id="PS52035">
    <property type="entry name" value="PEPTIDASE_M14"/>
    <property type="match status" value="1"/>
</dbReference>
<dbReference type="SUPFAM" id="SSF53187">
    <property type="entry name" value="Zn-dependent exopeptidases"/>
    <property type="match status" value="1"/>
</dbReference>
<comment type="cofactor">
    <cofactor evidence="1">
        <name>Zn(2+)</name>
        <dbReference type="ChEBI" id="CHEBI:29105"/>
    </cofactor>
</comment>
<dbReference type="Pfam" id="PF00246">
    <property type="entry name" value="Peptidase_M14"/>
    <property type="match status" value="1"/>
</dbReference>
<comment type="caution">
    <text evidence="10">The sequence shown here is derived from an EMBL/GenBank/DDBJ whole genome shotgun (WGS) entry which is preliminary data.</text>
</comment>
<dbReference type="EMBL" id="BAAAUX010000003">
    <property type="protein sequence ID" value="GAA2776977.1"/>
    <property type="molecule type" value="Genomic_DNA"/>
</dbReference>
<protein>
    <submittedName>
        <fullName evidence="10">DUF2817 domain-containing protein</fullName>
    </submittedName>
</protein>
<evidence type="ECO:0000256" key="8">
    <source>
        <dbReference type="SAM" id="SignalP"/>
    </source>
</evidence>
<keyword evidence="5" id="KW-0862">Zinc</keyword>
<dbReference type="Proteomes" id="UP001500979">
    <property type="component" value="Unassembled WGS sequence"/>
</dbReference>
<keyword evidence="8" id="KW-0732">Signal</keyword>
<organism evidence="10 11">
    <name type="scientific">Saccharopolyspora taberi</name>
    <dbReference type="NCBI Taxonomy" id="60895"/>
    <lineage>
        <taxon>Bacteria</taxon>
        <taxon>Bacillati</taxon>
        <taxon>Actinomycetota</taxon>
        <taxon>Actinomycetes</taxon>
        <taxon>Pseudonocardiales</taxon>
        <taxon>Pseudonocardiaceae</taxon>
        <taxon>Saccharopolyspora</taxon>
    </lineage>
</organism>
<gene>
    <name evidence="10" type="ORF">GCM10010470_07300</name>
</gene>
<evidence type="ECO:0000256" key="4">
    <source>
        <dbReference type="ARBA" id="ARBA00022801"/>
    </source>
</evidence>
<evidence type="ECO:0000256" key="1">
    <source>
        <dbReference type="ARBA" id="ARBA00001947"/>
    </source>
</evidence>
<keyword evidence="6" id="KW-0482">Metalloprotease</keyword>
<dbReference type="CDD" id="cd06242">
    <property type="entry name" value="M14-like"/>
    <property type="match status" value="1"/>
</dbReference>
<feature type="signal peptide" evidence="8">
    <location>
        <begin position="1"/>
        <end position="25"/>
    </location>
</feature>
<feature type="active site" description="Proton donor/acceptor" evidence="7">
    <location>
        <position position="279"/>
    </location>
</feature>
<evidence type="ECO:0000313" key="11">
    <source>
        <dbReference type="Proteomes" id="UP001500979"/>
    </source>
</evidence>
<feature type="domain" description="Peptidase M14" evidence="9">
    <location>
        <begin position="40"/>
        <end position="308"/>
    </location>
</feature>
<evidence type="ECO:0000256" key="2">
    <source>
        <dbReference type="ARBA" id="ARBA00005988"/>
    </source>
</evidence>
<evidence type="ECO:0000313" key="10">
    <source>
        <dbReference type="EMBL" id="GAA2776977.1"/>
    </source>
</evidence>
<evidence type="ECO:0000259" key="9">
    <source>
        <dbReference type="PROSITE" id="PS52035"/>
    </source>
</evidence>
<dbReference type="InterPro" id="IPR000834">
    <property type="entry name" value="Peptidase_M14"/>
</dbReference>
<accession>A0ABN3V3J2</accession>
<keyword evidence="4" id="KW-0378">Hydrolase</keyword>
<dbReference type="RefSeq" id="WP_344677907.1">
    <property type="nucleotide sequence ID" value="NZ_BAAAUX010000003.1"/>
</dbReference>